<keyword evidence="2" id="KW-0863">Zinc-finger</keyword>
<gene>
    <name evidence="6" type="ORF">TUBRATIS_12590</name>
</gene>
<keyword evidence="1" id="KW-0479">Metal-binding</keyword>
<dbReference type="SUPFAM" id="SSF118310">
    <property type="entry name" value="AN1-like Zinc finger"/>
    <property type="match status" value="1"/>
</dbReference>
<dbReference type="STRING" id="291195.A0A437AMP4"/>
<feature type="domain" description="AN1-type" evidence="5">
    <location>
        <begin position="43"/>
        <end position="81"/>
    </location>
</feature>
<evidence type="ECO:0000259" key="5">
    <source>
        <dbReference type="SMART" id="SM00154"/>
    </source>
</evidence>
<evidence type="ECO:0000256" key="2">
    <source>
        <dbReference type="ARBA" id="ARBA00022771"/>
    </source>
</evidence>
<dbReference type="Proteomes" id="UP000282876">
    <property type="component" value="Unassembled WGS sequence"/>
</dbReference>
<keyword evidence="7" id="KW-1185">Reference proteome</keyword>
<evidence type="ECO:0000256" key="1">
    <source>
        <dbReference type="ARBA" id="ARBA00022723"/>
    </source>
</evidence>
<dbReference type="InterPro" id="IPR000058">
    <property type="entry name" value="Znf_AN1"/>
</dbReference>
<accession>A0A437AMP4</accession>
<dbReference type="PANTHER" id="PTHR10634:SF149">
    <property type="entry name" value="AN1-TYPE DOMAIN-CONTAINING PROTEIN-RELATED"/>
    <property type="match status" value="1"/>
</dbReference>
<dbReference type="PANTHER" id="PTHR10634">
    <property type="entry name" value="AN1-TYPE ZINC FINGER PROTEIN"/>
    <property type="match status" value="1"/>
</dbReference>
<feature type="compositionally biased region" description="Basic residues" evidence="4">
    <location>
        <begin position="20"/>
        <end position="32"/>
    </location>
</feature>
<dbReference type="AlphaFoldDB" id="A0A437AMP4"/>
<dbReference type="Gene3D" id="4.10.1110.10">
    <property type="entry name" value="AN1-like Zinc finger"/>
    <property type="match status" value="1"/>
</dbReference>
<dbReference type="InterPro" id="IPR050652">
    <property type="entry name" value="AN1_A20_ZnFinger"/>
</dbReference>
<protein>
    <submittedName>
        <fullName evidence="6">AN1-type zinc finger 5 protein</fullName>
    </submittedName>
</protein>
<evidence type="ECO:0000313" key="6">
    <source>
        <dbReference type="EMBL" id="RVD92246.1"/>
    </source>
</evidence>
<reference evidence="6 7" key="1">
    <citation type="submission" date="2018-10" db="EMBL/GenBank/DDBJ databases">
        <title>Draft genome sequence of the microsporidian Tubulinosema ratisbonensis.</title>
        <authorList>
            <person name="Polonais V."/>
            <person name="Peyretaillade E."/>
            <person name="Niehus S."/>
            <person name="Wawrzyniak I."/>
            <person name="Franchet A."/>
            <person name="Gaspin C."/>
            <person name="Reichstadt M."/>
            <person name="Belser C."/>
            <person name="Labadie K."/>
            <person name="Delbac F."/>
            <person name="Ferrandon D."/>
        </authorList>
    </citation>
    <scope>NUCLEOTIDE SEQUENCE [LARGE SCALE GENOMIC DNA]</scope>
    <source>
        <strain evidence="6 7">Franzen</strain>
    </source>
</reference>
<name>A0A437AMP4_9MICR</name>
<evidence type="ECO:0000256" key="4">
    <source>
        <dbReference type="SAM" id="MobiDB-lite"/>
    </source>
</evidence>
<proteinExistence type="predicted"/>
<dbReference type="SMART" id="SM00154">
    <property type="entry name" value="ZnF_AN1"/>
    <property type="match status" value="1"/>
</dbReference>
<dbReference type="EMBL" id="RCSS01000267">
    <property type="protein sequence ID" value="RVD92246.1"/>
    <property type="molecule type" value="Genomic_DNA"/>
</dbReference>
<feature type="region of interest" description="Disordered" evidence="4">
    <location>
        <begin position="1"/>
        <end position="36"/>
    </location>
</feature>
<keyword evidence="3" id="KW-0862">Zinc</keyword>
<evidence type="ECO:0000313" key="7">
    <source>
        <dbReference type="Proteomes" id="UP000282876"/>
    </source>
</evidence>
<dbReference type="OrthoDB" id="428577at2759"/>
<sequence>MFAQSSSEEEMIVVRNMKSLSHRKNSPKSKRKREAEKINKENCFKCNKPLRPTNKFGCKCGNSFCMIHRFNDQHNCPYNFKALTIKKLKQENPQVINKKVTEF</sequence>
<organism evidence="6 7">
    <name type="scientific">Tubulinosema ratisbonensis</name>
    <dbReference type="NCBI Taxonomy" id="291195"/>
    <lineage>
        <taxon>Eukaryota</taxon>
        <taxon>Fungi</taxon>
        <taxon>Fungi incertae sedis</taxon>
        <taxon>Microsporidia</taxon>
        <taxon>Tubulinosematoidea</taxon>
        <taxon>Tubulinosematidae</taxon>
        <taxon>Tubulinosema</taxon>
    </lineage>
</organism>
<dbReference type="InterPro" id="IPR035896">
    <property type="entry name" value="AN1-like_Znf"/>
</dbReference>
<comment type="caution">
    <text evidence="6">The sequence shown here is derived from an EMBL/GenBank/DDBJ whole genome shotgun (WGS) entry which is preliminary data.</text>
</comment>
<evidence type="ECO:0000256" key="3">
    <source>
        <dbReference type="ARBA" id="ARBA00022833"/>
    </source>
</evidence>
<dbReference type="GO" id="GO:0008270">
    <property type="term" value="F:zinc ion binding"/>
    <property type="evidence" value="ECO:0007669"/>
    <property type="project" value="UniProtKB-KW"/>
</dbReference>
<dbReference type="VEuPathDB" id="MicrosporidiaDB:TUBRATIS_12590"/>